<protein>
    <recommendedName>
        <fullName evidence="3">Immunity protein Imm1</fullName>
    </recommendedName>
</protein>
<gene>
    <name evidence="1" type="ORF">IW245_003425</name>
</gene>
<dbReference type="AlphaFoldDB" id="A0A8J7GG51"/>
<dbReference type="EMBL" id="JADOUF010000001">
    <property type="protein sequence ID" value="MBG6137231.1"/>
    <property type="molecule type" value="Genomic_DNA"/>
</dbReference>
<evidence type="ECO:0008006" key="3">
    <source>
        <dbReference type="Google" id="ProtNLM"/>
    </source>
</evidence>
<accession>A0A8J7GG51</accession>
<name>A0A8J7GG51_9ACTN</name>
<organism evidence="1 2">
    <name type="scientific">Longispora fulva</name>
    <dbReference type="NCBI Taxonomy" id="619741"/>
    <lineage>
        <taxon>Bacteria</taxon>
        <taxon>Bacillati</taxon>
        <taxon>Actinomycetota</taxon>
        <taxon>Actinomycetes</taxon>
        <taxon>Micromonosporales</taxon>
        <taxon>Micromonosporaceae</taxon>
        <taxon>Longispora</taxon>
    </lineage>
</organism>
<dbReference type="Proteomes" id="UP000622552">
    <property type="component" value="Unassembled WGS sequence"/>
</dbReference>
<dbReference type="Pfam" id="PF14430">
    <property type="entry name" value="Imm1"/>
    <property type="match status" value="1"/>
</dbReference>
<dbReference type="InterPro" id="IPR025680">
    <property type="entry name" value="DddI"/>
</dbReference>
<comment type="caution">
    <text evidence="1">The sequence shown here is derived from an EMBL/GenBank/DDBJ whole genome shotgun (WGS) entry which is preliminary data.</text>
</comment>
<evidence type="ECO:0000313" key="2">
    <source>
        <dbReference type="Proteomes" id="UP000622552"/>
    </source>
</evidence>
<dbReference type="RefSeq" id="WP_197004114.1">
    <property type="nucleotide sequence ID" value="NZ_BONS01000021.1"/>
</dbReference>
<reference evidence="1" key="1">
    <citation type="submission" date="2020-11" db="EMBL/GenBank/DDBJ databases">
        <title>Sequencing the genomes of 1000 actinobacteria strains.</title>
        <authorList>
            <person name="Klenk H.-P."/>
        </authorList>
    </citation>
    <scope>NUCLEOTIDE SEQUENCE</scope>
    <source>
        <strain evidence="1">DSM 45356</strain>
    </source>
</reference>
<proteinExistence type="predicted"/>
<sequence length="141" mass="15298">MRLVIEWGTDPYVREPVETLAELDAALSRATAALSEDGLPVMITLYNPEELTSPDGIHVGLFFGVGPERATVQWSGKGESLQGFSPEVKPWDGEPIEFDFGGVPTEETPETVRVLPAAALQAARQFTTTGERPACLEWLAV</sequence>
<keyword evidence="2" id="KW-1185">Reference proteome</keyword>
<evidence type="ECO:0000313" key="1">
    <source>
        <dbReference type="EMBL" id="MBG6137231.1"/>
    </source>
</evidence>